<reference evidence="2 3" key="1">
    <citation type="submission" date="2020-12" db="EMBL/GenBank/DDBJ databases">
        <title>Sphingomonas sp.</title>
        <authorList>
            <person name="Kim M.K."/>
        </authorList>
    </citation>
    <scope>NUCLEOTIDE SEQUENCE [LARGE SCALE GENOMIC DNA]</scope>
    <source>
        <strain evidence="2 3">BT552</strain>
    </source>
</reference>
<dbReference type="SUPFAM" id="SSF52540">
    <property type="entry name" value="P-loop containing nucleoside triphosphate hydrolases"/>
    <property type="match status" value="1"/>
</dbReference>
<evidence type="ECO:0000313" key="2">
    <source>
        <dbReference type="EMBL" id="MBM6577794.1"/>
    </source>
</evidence>
<name>A0ABS2DA23_9SPHN</name>
<keyword evidence="3" id="KW-1185">Reference proteome</keyword>
<accession>A0ABS2DA23</accession>
<dbReference type="RefSeq" id="WP_204199894.1">
    <property type="nucleotide sequence ID" value="NZ_JAFEMC010000005.1"/>
</dbReference>
<organism evidence="2 3">
    <name type="scientific">Sphingomonas longa</name>
    <dbReference type="NCBI Taxonomy" id="2778730"/>
    <lineage>
        <taxon>Bacteria</taxon>
        <taxon>Pseudomonadati</taxon>
        <taxon>Pseudomonadota</taxon>
        <taxon>Alphaproteobacteria</taxon>
        <taxon>Sphingomonadales</taxon>
        <taxon>Sphingomonadaceae</taxon>
        <taxon>Sphingomonas</taxon>
    </lineage>
</organism>
<feature type="domain" description="Novel STAND NTPase 5" evidence="1">
    <location>
        <begin position="248"/>
        <end position="369"/>
    </location>
</feature>
<proteinExistence type="predicted"/>
<dbReference type="InterPro" id="IPR027417">
    <property type="entry name" value="P-loop_NTPase"/>
</dbReference>
<sequence>MAVLSGDAAGALESFLTLRRFWSEKRHAIGGLAAMAGFDFQLASALHVIVRQEAGGQGGAAFIEVLSDIVESSDGFLITQAKRTLSSSAFRSALDELWGVHLLAKERTPDLLPLLRYRVQAATRTLGDWTGSLARWSPEGADGDALAVFRERVDIAVTPSPRLEAAKILIEEFRDADPLERLDRAMSRFLAASGGVLDQVVDEFRAELRALRLAAATVERRFGLWSSEERAPDQVVCENDDRRAVRIGERLSVSDLREGRLAKRAVYDRIERACEERLAGERPLYKLPVFWISGRSGCGKSAALLHVAARLHAQNPDRLVLWVGHRPELLGPAVRWAGRMAAEGRAVVLVLDDPFTAERQSEFIKSVTDAQAEWESICVGAGETARSPLLLCCGPNEQRASAEEACGGQLDFDGFDMPNETDADFLELAEWYRLRTGRSVEPMEGNVLLVQQLFEWTKGSIAEFARRFRDRIRSFDDSRQDGPVLDAIASILALNRLYVDYPMSELLRSQHEHPTLESALIRLQELESHFQFTAQSSSGIRLTHPHLADAIYREWFGRITDRPWRKRHLAASLAADLVNDERPPEVRYAPFWAISRLARERDRGGRETDPALRARIDLIRPELREVLSSIYANGVADGLHPIEDLPVWLALDRLLDLRLNPSPADLLVTAIDEVQEPVRGLRLSCHFLLAEEGPFRDRAVASVSGCLRRLAGWGDPLPWHDWAPLAMDYVSREGGEALLDEIAALSRDAPQLRGMSRLMNGLAQGETSKRVRGIVVDWLQRTPDDEFGWGSILSNLIDGHGHCAETDVLSQRLLAAGRDRGSWPRVWAALIDTGRGQPAALRRQGMRWLGLTEGSSLLAGPETPGWDMIWRRLLDQAIHGGDLEVGLLLGVGRDWVEASDVGDERWTRVWPDVFEHADPRERGELLALAVRRLRSAPVELKGWSHVWGPAIQEARRSADRDAVADLEGIGREWLATADPEHLGWAFVFEGLLLATESAERLTALRFGAEWLESSSGGHRSWAHVWLALAKAAPDETRNAIEAQGLTWLRRTPGEHVGWSRVAGYLLEDGSSGAISTARALSTTWLLRHDDHPGWLPVIPSWIASDPGPGELEAFQAHCSKRLSGLDLDDDAWFRVWQGARRARLPTKILTRLALDFLTSGRGVERRRAALCSYALGLRAETAVAAALVDQGMSLIRSDALGRSWPSLWEGLAKHESPSGWAELLDAASAWLLTSGPSHDRWDRVLLRARAIDKRFARRPGIAAGMTIWLRANGGAERWMKVWSIHPEGEALLDDRTLRDPAVAAVLKPHDNGAWVHLCAALLLRLDGAARDQALGCARSWLEGPAERYGFGLLWRSAFDVETDDAHIARLIELGLEALPLIEPKRWYLVFSALLRVAPKRFGTHDVIASVDAWLGSEAGGGKGWLRVMKWRELVDPSPWTEAAIVARAHRWLSQTDFSDRNWSLIWRSAIRAKGGRDTIGLRRLGERWLDEAAFTMPGWPYVWRSIWDMRSRDGTASLDMWALGIRWLKSGVKHKDRRLVDAKLK</sequence>
<protein>
    <recommendedName>
        <fullName evidence="1">Novel STAND NTPase 5 domain-containing protein</fullName>
    </recommendedName>
</protein>
<gene>
    <name evidence="2" type="ORF">ILT43_15535</name>
</gene>
<dbReference type="Pfam" id="PF25199">
    <property type="entry name" value="nSTAND_NTPase5"/>
    <property type="match status" value="1"/>
</dbReference>
<dbReference type="Proteomes" id="UP000763641">
    <property type="component" value="Unassembled WGS sequence"/>
</dbReference>
<evidence type="ECO:0000259" key="1">
    <source>
        <dbReference type="Pfam" id="PF25199"/>
    </source>
</evidence>
<dbReference type="EMBL" id="JAFEMC010000005">
    <property type="protein sequence ID" value="MBM6577794.1"/>
    <property type="molecule type" value="Genomic_DNA"/>
</dbReference>
<dbReference type="InterPro" id="IPR057574">
    <property type="entry name" value="nSTAND_NTPase5_dom"/>
</dbReference>
<comment type="caution">
    <text evidence="2">The sequence shown here is derived from an EMBL/GenBank/DDBJ whole genome shotgun (WGS) entry which is preliminary data.</text>
</comment>
<evidence type="ECO:0000313" key="3">
    <source>
        <dbReference type="Proteomes" id="UP000763641"/>
    </source>
</evidence>